<feature type="region of interest" description="Disordered" evidence="11">
    <location>
        <begin position="1663"/>
        <end position="1684"/>
    </location>
</feature>
<dbReference type="FunFam" id="1.20.120.350:FF:000009">
    <property type="entry name" value="Voltage-dependent T-type calcium channel subunit alpha"/>
    <property type="match status" value="1"/>
</dbReference>
<feature type="compositionally biased region" description="Polar residues" evidence="11">
    <location>
        <begin position="1978"/>
        <end position="2003"/>
    </location>
</feature>
<dbReference type="Gene3D" id="1.20.120.350">
    <property type="entry name" value="Voltage-gated potassium channels. Chain C"/>
    <property type="match status" value="2"/>
</dbReference>
<feature type="compositionally biased region" description="Basic and acidic residues" evidence="11">
    <location>
        <begin position="2033"/>
        <end position="2045"/>
    </location>
</feature>
<dbReference type="EMBL" id="JAWDGP010003405">
    <property type="protein sequence ID" value="KAK3774553.1"/>
    <property type="molecule type" value="Genomic_DNA"/>
</dbReference>
<feature type="compositionally biased region" description="Low complexity" evidence="11">
    <location>
        <begin position="1767"/>
        <end position="1776"/>
    </location>
</feature>
<feature type="compositionally biased region" description="Low complexity" evidence="11">
    <location>
        <begin position="1517"/>
        <end position="1528"/>
    </location>
</feature>
<dbReference type="FunFam" id="1.20.120.350:FF:000008">
    <property type="entry name" value="Voltage-dependent T-type calcium channel subunit alpha"/>
    <property type="match status" value="1"/>
</dbReference>
<dbReference type="SUPFAM" id="SSF81324">
    <property type="entry name" value="Voltage-gated potassium channels"/>
    <property type="match status" value="2"/>
</dbReference>
<keyword evidence="7" id="KW-0406">Ion transport</keyword>
<feature type="compositionally biased region" description="Low complexity" evidence="11">
    <location>
        <begin position="1849"/>
        <end position="1869"/>
    </location>
</feature>
<keyword evidence="8 12" id="KW-0472">Membrane</keyword>
<keyword evidence="9" id="KW-0325">Glycoprotein</keyword>
<feature type="compositionally biased region" description="Gly residues" evidence="11">
    <location>
        <begin position="1219"/>
        <end position="1234"/>
    </location>
</feature>
<feature type="transmembrane region" description="Helical" evidence="12">
    <location>
        <begin position="677"/>
        <end position="699"/>
    </location>
</feature>
<dbReference type="PANTHER" id="PTHR10037:SF230">
    <property type="entry name" value="CA[2+]-CHANNEL PROTEIN ALPHA[[1]] SUBUNIT T, ISOFORM F"/>
    <property type="match status" value="1"/>
</dbReference>
<keyword evidence="3 12" id="KW-0812">Transmembrane</keyword>
<feature type="transmembrane region" description="Helical" evidence="12">
    <location>
        <begin position="1021"/>
        <end position="1043"/>
    </location>
</feature>
<feature type="region of interest" description="Disordered" evidence="11">
    <location>
        <begin position="1273"/>
        <end position="1309"/>
    </location>
</feature>
<evidence type="ECO:0000256" key="6">
    <source>
        <dbReference type="ARBA" id="ARBA00022989"/>
    </source>
</evidence>
<feature type="region of interest" description="Disordered" evidence="11">
    <location>
        <begin position="1108"/>
        <end position="1158"/>
    </location>
</feature>
<feature type="compositionally biased region" description="Basic residues" evidence="11">
    <location>
        <begin position="1235"/>
        <end position="1244"/>
    </location>
</feature>
<dbReference type="GO" id="GO:0086010">
    <property type="term" value="P:membrane depolarization during action potential"/>
    <property type="evidence" value="ECO:0007669"/>
    <property type="project" value="TreeGrafter"/>
</dbReference>
<keyword evidence="15" id="KW-1185">Reference proteome</keyword>
<feature type="region of interest" description="Disordered" evidence="11">
    <location>
        <begin position="214"/>
        <end position="363"/>
    </location>
</feature>
<feature type="transmembrane region" description="Helical" evidence="12">
    <location>
        <begin position="38"/>
        <end position="61"/>
    </location>
</feature>
<dbReference type="PANTHER" id="PTHR10037">
    <property type="entry name" value="VOLTAGE-GATED CATION CHANNEL CALCIUM AND SODIUM"/>
    <property type="match status" value="1"/>
</dbReference>
<feature type="transmembrane region" description="Helical" evidence="12">
    <location>
        <begin position="799"/>
        <end position="820"/>
    </location>
</feature>
<feature type="compositionally biased region" description="Low complexity" evidence="11">
    <location>
        <begin position="1201"/>
        <end position="1213"/>
    </location>
</feature>
<dbReference type="FunFam" id="1.10.287.70:FF:000120">
    <property type="entry name" value="Voltage-dependent T-type calcium channel subunit alpha"/>
    <property type="match status" value="1"/>
</dbReference>
<evidence type="ECO:0000256" key="8">
    <source>
        <dbReference type="ARBA" id="ARBA00023136"/>
    </source>
</evidence>
<keyword evidence="4" id="KW-0677">Repeat</keyword>
<feature type="compositionally biased region" description="Polar residues" evidence="11">
    <location>
        <begin position="1933"/>
        <end position="1966"/>
    </location>
</feature>
<dbReference type="InterPro" id="IPR043203">
    <property type="entry name" value="VGCC_Ca_Na"/>
</dbReference>
<feature type="compositionally biased region" description="Acidic residues" evidence="11">
    <location>
        <begin position="75"/>
        <end position="92"/>
    </location>
</feature>
<evidence type="ECO:0000256" key="3">
    <source>
        <dbReference type="ARBA" id="ARBA00022692"/>
    </source>
</evidence>
<evidence type="ECO:0000313" key="15">
    <source>
        <dbReference type="Proteomes" id="UP001283361"/>
    </source>
</evidence>
<dbReference type="GO" id="GO:0043005">
    <property type="term" value="C:neuron projection"/>
    <property type="evidence" value="ECO:0007669"/>
    <property type="project" value="TreeGrafter"/>
</dbReference>
<feature type="compositionally biased region" description="Polar residues" evidence="11">
    <location>
        <begin position="1559"/>
        <end position="1577"/>
    </location>
</feature>
<evidence type="ECO:0000256" key="11">
    <source>
        <dbReference type="SAM" id="MobiDB-lite"/>
    </source>
</evidence>
<evidence type="ECO:0000256" key="1">
    <source>
        <dbReference type="ARBA" id="ARBA00004141"/>
    </source>
</evidence>
<dbReference type="GO" id="GO:0070509">
    <property type="term" value="P:calcium ion import"/>
    <property type="evidence" value="ECO:0007669"/>
    <property type="project" value="TreeGrafter"/>
</dbReference>
<accession>A0AAE1DM77</accession>
<feature type="region of interest" description="Disordered" evidence="11">
    <location>
        <begin position="63"/>
        <end position="117"/>
    </location>
</feature>
<sequence>MLCLLATRVLKVLTQEDWNTVLYNGMHRTSHWASLYFIALMTFGNYVLFNLLVAILVEGFSTEDEDKRKEKNREEEDEDEDDEEEGEDDEEEQEKRRLAENNNIDDLQLPKSPINSIDLDVKNNKEKEKKMLALPAPPSSTSSEQMPQKSQLEVSTTHLSPNVPHEAGPRNPPIITHTAATPMATPQGSPHENAIKDTNNHKMSLAVKRSALKSTLSVDSDKSTSLSFRGGSPRPSPCLRRNSSRGSTNHIRSGSWRARNRRLRGDKTSLVVDSQSDSAEEVEDEVFTSGHSQSPTYSAGTPRTPSVNTHGHSVTYVFSDCNGHPPLNNQRTLSPQNSLKGRALTPRNSFKSYHSWSRNNSVGSGRSICNSFELSRQNSFTSHRTLNSLGSCNSKEDNRSTKNFVDLPDVKIALDKEEGREEDDDEEEEVDPDAIDETDWNCSWLPEPTGCFLSRHEYSFYLLSNENRLRKYCHHLISRRWFDNAVLFFIALNCITLAMERPDIPPDSAERQFLTYSNYIFTIVFTSEMAVKVVAKGLVVGKHAYLKSGWNVMDGFLVIISLIDIFISLTAASSPKIFGILRVFRLLRTLRPLRVISRAPGLKLVVQTLLSSLRPIGNIVLICCTFFIIFGILGVQLFKGTFYYCKGPDVTHVKNRTMCEAVKGNEWINQKYNFDNLGMALMALFVLASKDGWVQIMYTGLDAVGVDQQPIENYNEWRLIYFISFLLLVAFFVLNMFVGVVVENFHKCRESQEIEERAKRAAKRQEKLDKKRKKMREPPYWANYSTSRLLIHTVINSKYFDLAIAAVIGLNVITMAMEYYQMPEELKFALKIFNFFFTSVFILEAAMKIVALGFYRYIKDRWNQLDIMIVILSIVGIILEEMRTNVIPINPTIIRVMRVLRIARVLKLLKMAKGIRALLDTVIQALPQVGNLGLLFFLLFFIFAALGVELFGRLECSNENPCEGLGVHAHFQHFGLAFLTLFRVATGDNWNGIMKDTLRDKCNRADDCLTNCCVSPIIAPVYFVVFVLMAQFVLVNVVVAVLMKHLEETYKYKELDDELEEELQAEMCALALAGKAPPDGIEIKESHKMMDEEAILLDEALAAENAVNKNESEVPDNGPGLDKPGGPQMSTLPSFSFSVRPPSEEQTRSEDTGALSPVNASLTIECMASSWSSMDSNRLGVSPGSMTATSGSSPCSERSVRISSPPIRRAPSPYLLSLQGGGNGGGGSSGGAGGHHYHHPRQHHPTGAQQRVGMLGASLGSQRRPLVKQYSMDVGSDPQLNNLPLNSSLPDVCNGHGTSKPRSGLPPYYPHCQQHIQQQQQQIQQLYRSRNQDRTAIYRSQPSLKDMKSNASLRPTSGSLDSSNTSKTGDFSSVTYSDHATPARDRIKHKLLRSRSSGAKYSRFRDKYKQSNLNKTLNNSDTSLAKEKGPASGGKQRGAASGSNRTGSNDTGSDVEESLFSDWGSEEAACDLEVKMITGGTEDEEDDIRPTLSPYASLDAAGGPGDGIITGNRRPSAVESTGSSSASTPRGDNTPRLVKQTSHPKCKSPMPPALKATGNRRSSMSSGNHPGIDNTSFDMGEEIMQQYPHPQAASIRVPCKSPRPSVVRRSNSFSPSKLTPKAFSPPMITARSDRSSHSPYQSISPLALPPSPLALEDSTYKLRTPEGGLTSSGHSPVPFSHSNMLTVPSPHSLYPHMRSPSPTPPGKQVHLALPAVELGPSGGGAGGGGGGGIMRRQPSPAFRRQQTLSRSFAVDEPGPLPSPTSPSAPSSISPSSNLRRRIPHTLSVDSAFLAPPSLGHGSPYALNDPYLEVHAGCRAPSPLPSPRNSQQTLPGMFTRSTSPAVPVNPQHSQHQRSPSFSSSPLQTQQAARPGMCSPPPKRQQNRGNSSPPPHKPQQQQGQQTHNQTLGVSSPPLCPLDQHSQQQQQQQQQVCASATESVMSQSVTPSRATVSTVHSASQASTACLSAYVPDPNAKSMGQNSPEVAQVSNRLTSSEESQTVNQDREAGVDRSEADVASENDGTDENSVVSSEHQKTNEHSERDL</sequence>
<feature type="compositionally biased region" description="Polar residues" evidence="11">
    <location>
        <begin position="1128"/>
        <end position="1137"/>
    </location>
</feature>
<evidence type="ECO:0000256" key="12">
    <source>
        <dbReference type="SAM" id="Phobius"/>
    </source>
</evidence>
<keyword evidence="10" id="KW-0407">Ion channel</keyword>
<feature type="compositionally biased region" description="Polar residues" evidence="11">
    <location>
        <begin position="144"/>
        <end position="160"/>
    </location>
</feature>
<feature type="domain" description="Ion transport" evidence="13">
    <location>
        <begin position="480"/>
        <end position="752"/>
    </location>
</feature>
<evidence type="ECO:0000256" key="9">
    <source>
        <dbReference type="ARBA" id="ARBA00023180"/>
    </source>
</evidence>
<keyword evidence="2" id="KW-0813">Transport</keyword>
<feature type="compositionally biased region" description="Low complexity" evidence="11">
    <location>
        <begin position="1596"/>
        <end position="1616"/>
    </location>
</feature>
<feature type="compositionally biased region" description="Basic and acidic residues" evidence="11">
    <location>
        <begin position="1142"/>
        <end position="1151"/>
    </location>
</feature>
<feature type="compositionally biased region" description="Polar residues" evidence="11">
    <location>
        <begin position="1826"/>
        <end position="1843"/>
    </location>
</feature>
<feature type="compositionally biased region" description="Polar residues" evidence="11">
    <location>
        <begin position="214"/>
        <end position="227"/>
    </location>
</feature>
<feature type="region of interest" description="Disordered" evidence="11">
    <location>
        <begin position="1337"/>
        <end position="1459"/>
    </location>
</feature>
<dbReference type="InterPro" id="IPR027359">
    <property type="entry name" value="Volt_channel_dom_sf"/>
</dbReference>
<evidence type="ECO:0000256" key="7">
    <source>
        <dbReference type="ARBA" id="ARBA00023065"/>
    </source>
</evidence>
<feature type="region of interest" description="Disordered" evidence="11">
    <location>
        <begin position="1478"/>
        <end position="1577"/>
    </location>
</feature>
<feature type="compositionally biased region" description="Polar residues" evidence="11">
    <location>
        <begin position="1669"/>
        <end position="1684"/>
    </location>
</feature>
<evidence type="ECO:0000259" key="13">
    <source>
        <dbReference type="Pfam" id="PF00520"/>
    </source>
</evidence>
<dbReference type="InterPro" id="IPR005821">
    <property type="entry name" value="Ion_trans_dom"/>
</dbReference>
<keyword evidence="6 12" id="KW-1133">Transmembrane helix</keyword>
<name>A0AAE1DM77_9GAST</name>
<feature type="compositionally biased region" description="Basic and acidic residues" evidence="11">
    <location>
        <begin position="2004"/>
        <end position="2015"/>
    </location>
</feature>
<feature type="region of interest" description="Disordered" evidence="11">
    <location>
        <begin position="1716"/>
        <end position="1782"/>
    </location>
</feature>
<keyword evidence="5" id="KW-0851">Voltage-gated channel</keyword>
<feature type="compositionally biased region" description="Polar residues" evidence="11">
    <location>
        <begin position="1441"/>
        <end position="1452"/>
    </location>
</feature>
<feature type="transmembrane region" description="Helical" evidence="12">
    <location>
        <begin position="932"/>
        <end position="951"/>
    </location>
</feature>
<protein>
    <recommendedName>
        <fullName evidence="13">Ion transport domain-containing protein</fullName>
    </recommendedName>
</protein>
<feature type="region of interest" description="Disordered" evidence="11">
    <location>
        <begin position="1180"/>
        <end position="1248"/>
    </location>
</feature>
<evidence type="ECO:0000256" key="10">
    <source>
        <dbReference type="ARBA" id="ARBA00023303"/>
    </source>
</evidence>
<feature type="domain" description="Ion transport" evidence="13">
    <location>
        <begin position="797"/>
        <end position="1053"/>
    </location>
</feature>
<dbReference type="GO" id="GO:0005248">
    <property type="term" value="F:voltage-gated sodium channel activity"/>
    <property type="evidence" value="ECO:0007669"/>
    <property type="project" value="TreeGrafter"/>
</dbReference>
<feature type="transmembrane region" description="Helical" evidence="12">
    <location>
        <begin position="552"/>
        <end position="572"/>
    </location>
</feature>
<dbReference type="GO" id="GO:0001518">
    <property type="term" value="C:voltage-gated sodium channel complex"/>
    <property type="evidence" value="ECO:0007669"/>
    <property type="project" value="TreeGrafter"/>
</dbReference>
<feature type="region of interest" description="Disordered" evidence="11">
    <location>
        <begin position="1816"/>
        <end position="2045"/>
    </location>
</feature>
<feature type="compositionally biased region" description="Low complexity" evidence="11">
    <location>
        <begin position="1896"/>
        <end position="1908"/>
    </location>
</feature>
<feature type="compositionally biased region" description="Basic and acidic residues" evidence="11">
    <location>
        <begin position="65"/>
        <end position="74"/>
    </location>
</feature>
<feature type="compositionally biased region" description="Polar residues" evidence="11">
    <location>
        <begin position="1338"/>
        <end position="1378"/>
    </location>
</feature>
<evidence type="ECO:0000256" key="5">
    <source>
        <dbReference type="ARBA" id="ARBA00022882"/>
    </source>
</evidence>
<dbReference type="Gene3D" id="1.10.287.70">
    <property type="match status" value="3"/>
</dbReference>
<evidence type="ECO:0000256" key="4">
    <source>
        <dbReference type="ARBA" id="ARBA00022737"/>
    </source>
</evidence>
<feature type="transmembrane region" description="Helical" evidence="12">
    <location>
        <begin position="719"/>
        <end position="742"/>
    </location>
</feature>
<feature type="compositionally biased region" description="Polar residues" evidence="11">
    <location>
        <begin position="289"/>
        <end position="312"/>
    </location>
</feature>
<feature type="compositionally biased region" description="Polar residues" evidence="11">
    <location>
        <begin position="327"/>
        <end position="339"/>
    </location>
</feature>
<evidence type="ECO:0000313" key="14">
    <source>
        <dbReference type="EMBL" id="KAK3774553.1"/>
    </source>
</evidence>
<comment type="caution">
    <text evidence="14">The sequence shown here is derived from an EMBL/GenBank/DDBJ whole genome shotgun (WGS) entry which is preliminary data.</text>
</comment>
<comment type="subcellular location">
    <subcellularLocation>
        <location evidence="1">Membrane</location>
        <topology evidence="1">Multi-pass membrane protein</topology>
    </subcellularLocation>
</comment>
<feature type="compositionally biased region" description="Low complexity" evidence="11">
    <location>
        <begin position="1276"/>
        <end position="1291"/>
    </location>
</feature>
<dbReference type="GO" id="GO:0008332">
    <property type="term" value="F:low voltage-gated calcium channel activity"/>
    <property type="evidence" value="ECO:0007669"/>
    <property type="project" value="TreeGrafter"/>
</dbReference>
<dbReference type="FunFam" id="1.10.287.70:FF:000018">
    <property type="entry name" value="Voltage-dependent T-type calcium channel subunit alpha"/>
    <property type="match status" value="1"/>
</dbReference>
<feature type="compositionally biased region" description="Polar residues" evidence="11">
    <location>
        <begin position="1410"/>
        <end position="1423"/>
    </location>
</feature>
<organism evidence="14 15">
    <name type="scientific">Elysia crispata</name>
    <name type="common">lettuce slug</name>
    <dbReference type="NCBI Taxonomy" id="231223"/>
    <lineage>
        <taxon>Eukaryota</taxon>
        <taxon>Metazoa</taxon>
        <taxon>Spiralia</taxon>
        <taxon>Lophotrochozoa</taxon>
        <taxon>Mollusca</taxon>
        <taxon>Gastropoda</taxon>
        <taxon>Heterobranchia</taxon>
        <taxon>Euthyneura</taxon>
        <taxon>Panpulmonata</taxon>
        <taxon>Sacoglossa</taxon>
        <taxon>Placobranchoidea</taxon>
        <taxon>Plakobranchidae</taxon>
        <taxon>Elysia</taxon>
    </lineage>
</organism>
<evidence type="ECO:0000256" key="2">
    <source>
        <dbReference type="ARBA" id="ARBA00022448"/>
    </source>
</evidence>
<feature type="region of interest" description="Disordered" evidence="11">
    <location>
        <begin position="133"/>
        <end position="169"/>
    </location>
</feature>
<feature type="transmembrane region" description="Helical" evidence="12">
    <location>
        <begin position="481"/>
        <end position="499"/>
    </location>
</feature>
<proteinExistence type="predicted"/>
<feature type="transmembrane region" description="Helical" evidence="12">
    <location>
        <begin position="616"/>
        <end position="638"/>
    </location>
</feature>
<feature type="domain" description="Ion transport" evidence="13">
    <location>
        <begin position="9"/>
        <end position="67"/>
    </location>
</feature>
<gene>
    <name evidence="14" type="ORF">RRG08_016923</name>
</gene>
<feature type="transmembrane region" description="Helical" evidence="12">
    <location>
        <begin position="832"/>
        <end position="855"/>
    </location>
</feature>
<dbReference type="Proteomes" id="UP001283361">
    <property type="component" value="Unassembled WGS sequence"/>
</dbReference>
<reference evidence="14" key="1">
    <citation type="journal article" date="2023" name="G3 (Bethesda)">
        <title>A reference genome for the long-term kleptoplast-retaining sea slug Elysia crispata morphotype clarki.</title>
        <authorList>
            <person name="Eastman K.E."/>
            <person name="Pendleton A.L."/>
            <person name="Shaikh M.A."/>
            <person name="Suttiyut T."/>
            <person name="Ogas R."/>
            <person name="Tomko P."/>
            <person name="Gavelis G."/>
            <person name="Widhalm J.R."/>
            <person name="Wisecaver J.H."/>
        </authorList>
    </citation>
    <scope>NUCLEOTIDE SEQUENCE</scope>
    <source>
        <strain evidence="14">ECLA1</strain>
    </source>
</reference>
<feature type="compositionally biased region" description="Gly residues" evidence="11">
    <location>
        <begin position="1720"/>
        <end position="1733"/>
    </location>
</feature>
<feature type="transmembrane region" description="Helical" evidence="12">
    <location>
        <begin position="519"/>
        <end position="540"/>
    </location>
</feature>
<dbReference type="Pfam" id="PF00520">
    <property type="entry name" value="Ion_trans"/>
    <property type="match status" value="3"/>
</dbReference>
<feature type="compositionally biased region" description="Polar residues" evidence="11">
    <location>
        <begin position="1184"/>
        <end position="1196"/>
    </location>
</feature>
<feature type="compositionally biased region" description="Polar residues" evidence="11">
    <location>
        <begin position="346"/>
        <end position="363"/>
    </location>
</feature>
<feature type="region of interest" description="Disordered" evidence="11">
    <location>
        <begin position="1590"/>
        <end position="1651"/>
    </location>
</feature>